<dbReference type="RefSeq" id="WP_144997568.1">
    <property type="nucleotide sequence ID" value="NZ_CP036281.1"/>
</dbReference>
<dbReference type="GO" id="GO:0003973">
    <property type="term" value="F:(S)-2-hydroxy-acid oxidase activity"/>
    <property type="evidence" value="ECO:0007669"/>
    <property type="project" value="UniProtKB-EC"/>
</dbReference>
<name>A0A518CRK6_9PLAN</name>
<evidence type="ECO:0000256" key="1">
    <source>
        <dbReference type="ARBA" id="ARBA00001974"/>
    </source>
</evidence>
<comment type="cofactor">
    <cofactor evidence="1">
        <name>FAD</name>
        <dbReference type="ChEBI" id="CHEBI:57692"/>
    </cofactor>
</comment>
<dbReference type="GO" id="GO:0005737">
    <property type="term" value="C:cytoplasm"/>
    <property type="evidence" value="ECO:0007669"/>
    <property type="project" value="TreeGrafter"/>
</dbReference>
<dbReference type="InterPro" id="IPR006076">
    <property type="entry name" value="FAD-dep_OxRdtase"/>
</dbReference>
<dbReference type="GO" id="GO:0047545">
    <property type="term" value="F:(S)-2-hydroxyglutarate dehydrogenase activity"/>
    <property type="evidence" value="ECO:0007669"/>
    <property type="project" value="TreeGrafter"/>
</dbReference>
<evidence type="ECO:0000313" key="7">
    <source>
        <dbReference type="EMBL" id="QDU81862.1"/>
    </source>
</evidence>
<organism evidence="7 8">
    <name type="scientific">Polystyrenella longa</name>
    <dbReference type="NCBI Taxonomy" id="2528007"/>
    <lineage>
        <taxon>Bacteria</taxon>
        <taxon>Pseudomonadati</taxon>
        <taxon>Planctomycetota</taxon>
        <taxon>Planctomycetia</taxon>
        <taxon>Planctomycetales</taxon>
        <taxon>Planctomycetaceae</taxon>
        <taxon>Polystyrenella</taxon>
    </lineage>
</organism>
<dbReference type="SUPFAM" id="SSF51905">
    <property type="entry name" value="FAD/NAD(P)-binding domain"/>
    <property type="match status" value="1"/>
</dbReference>
<dbReference type="InterPro" id="IPR036188">
    <property type="entry name" value="FAD/NAD-bd_sf"/>
</dbReference>
<gene>
    <name evidence="7" type="primary">lhgO</name>
    <name evidence="7" type="ORF">Pla110_36130</name>
</gene>
<reference evidence="7 8" key="1">
    <citation type="submission" date="2019-02" db="EMBL/GenBank/DDBJ databases">
        <title>Deep-cultivation of Planctomycetes and their phenomic and genomic characterization uncovers novel biology.</title>
        <authorList>
            <person name="Wiegand S."/>
            <person name="Jogler M."/>
            <person name="Boedeker C."/>
            <person name="Pinto D."/>
            <person name="Vollmers J."/>
            <person name="Rivas-Marin E."/>
            <person name="Kohn T."/>
            <person name="Peeters S.H."/>
            <person name="Heuer A."/>
            <person name="Rast P."/>
            <person name="Oberbeckmann S."/>
            <person name="Bunk B."/>
            <person name="Jeske O."/>
            <person name="Meyerdierks A."/>
            <person name="Storesund J.E."/>
            <person name="Kallscheuer N."/>
            <person name="Luecker S."/>
            <person name="Lage O.M."/>
            <person name="Pohl T."/>
            <person name="Merkel B.J."/>
            <person name="Hornburger P."/>
            <person name="Mueller R.-W."/>
            <person name="Bruemmer F."/>
            <person name="Labrenz M."/>
            <person name="Spormann A.M."/>
            <person name="Op den Camp H."/>
            <person name="Overmann J."/>
            <person name="Amann R."/>
            <person name="Jetten M.S.M."/>
            <person name="Mascher T."/>
            <person name="Medema M.H."/>
            <person name="Devos D.P."/>
            <person name="Kaster A.-K."/>
            <person name="Ovreas L."/>
            <person name="Rohde M."/>
            <person name="Galperin M.Y."/>
            <person name="Jogler C."/>
        </authorList>
    </citation>
    <scope>NUCLEOTIDE SEQUENCE [LARGE SCALE GENOMIC DNA]</scope>
    <source>
        <strain evidence="7 8">Pla110</strain>
    </source>
</reference>
<keyword evidence="3" id="KW-0274">FAD</keyword>
<dbReference type="NCBIfam" id="NF008726">
    <property type="entry name" value="PRK11728.1"/>
    <property type="match status" value="1"/>
</dbReference>
<dbReference type="OrthoDB" id="9801699at2"/>
<comment type="similarity">
    <text evidence="5">Belongs to the L2HGDH family.</text>
</comment>
<protein>
    <submittedName>
        <fullName evidence="7">L-2-hydroxyglutarate oxidase LhgO</fullName>
        <ecNumber evidence="7">1.1.3.15</ecNumber>
    </submittedName>
</protein>
<keyword evidence="8" id="KW-1185">Reference proteome</keyword>
<sequence length="400" mass="44317">MTLQKADITIVGGGIVGLATAYQLTLEYPGKKVIVLEKESRLAQHQTGHNSGVLHSGIYYRPGSLRATNCRAGKEAMEAFCREEEITYDICGKVIVAVDESELPALEKIYERGQVNGVQCEVIDQARLRELEPHAAGIKAIHVPETGIVDYVQVAERMAERIRKADGEIITNAEVMNFRRYEDHIVVESKAGSFESKYVVTCAGLQSDRVARMANERFNAKIVPFRGEYYELKPEAQHLCRTLIYPVPDPKFPFLGVHFTRIIHGGVECGPNAVLAFAREGYQKSDINVRDLFESLTYNGFLKLAVNNWQAGLGEMWRSYSKTAFVKALQHLIPEIRSEHLVSVPAGVRAQALSPDGKLVDDFIINESDRMVLVGNAPSPAATSSLNIGKIIVEKLAGQF</sequence>
<evidence type="ECO:0000256" key="3">
    <source>
        <dbReference type="ARBA" id="ARBA00022827"/>
    </source>
</evidence>
<dbReference type="PANTHER" id="PTHR43104:SF2">
    <property type="entry name" value="L-2-HYDROXYGLUTARATE DEHYDROGENASE, MITOCHONDRIAL"/>
    <property type="match status" value="1"/>
</dbReference>
<dbReference type="Gene3D" id="3.30.9.10">
    <property type="entry name" value="D-Amino Acid Oxidase, subunit A, domain 2"/>
    <property type="match status" value="1"/>
</dbReference>
<dbReference type="KEGG" id="plon:Pla110_36130"/>
<evidence type="ECO:0000313" key="8">
    <source>
        <dbReference type="Proteomes" id="UP000317178"/>
    </source>
</evidence>
<proteinExistence type="inferred from homology"/>
<evidence type="ECO:0000256" key="4">
    <source>
        <dbReference type="ARBA" id="ARBA00023002"/>
    </source>
</evidence>
<keyword evidence="2" id="KW-0285">Flavoprotein</keyword>
<accession>A0A518CRK6</accession>
<dbReference type="Gene3D" id="3.50.50.60">
    <property type="entry name" value="FAD/NAD(P)-binding domain"/>
    <property type="match status" value="1"/>
</dbReference>
<evidence type="ECO:0000256" key="5">
    <source>
        <dbReference type="ARBA" id="ARBA00037941"/>
    </source>
</evidence>
<feature type="domain" description="FAD dependent oxidoreductase" evidence="6">
    <location>
        <begin position="7"/>
        <end position="394"/>
    </location>
</feature>
<evidence type="ECO:0000256" key="2">
    <source>
        <dbReference type="ARBA" id="ARBA00022630"/>
    </source>
</evidence>
<dbReference type="AlphaFoldDB" id="A0A518CRK6"/>
<dbReference type="PANTHER" id="PTHR43104">
    <property type="entry name" value="L-2-HYDROXYGLUTARATE DEHYDROGENASE, MITOCHONDRIAL"/>
    <property type="match status" value="1"/>
</dbReference>
<keyword evidence="4 7" id="KW-0560">Oxidoreductase</keyword>
<dbReference type="Proteomes" id="UP000317178">
    <property type="component" value="Chromosome"/>
</dbReference>
<dbReference type="EC" id="1.1.3.15" evidence="7"/>
<dbReference type="Pfam" id="PF01266">
    <property type="entry name" value="DAO"/>
    <property type="match status" value="1"/>
</dbReference>
<dbReference type="EMBL" id="CP036281">
    <property type="protein sequence ID" value="QDU81862.1"/>
    <property type="molecule type" value="Genomic_DNA"/>
</dbReference>
<evidence type="ECO:0000259" key="6">
    <source>
        <dbReference type="Pfam" id="PF01266"/>
    </source>
</evidence>